<evidence type="ECO:0000256" key="3">
    <source>
        <dbReference type="ARBA" id="ARBA00022475"/>
    </source>
</evidence>
<evidence type="ECO:0000256" key="12">
    <source>
        <dbReference type="SAM" id="Phobius"/>
    </source>
</evidence>
<keyword evidence="8 12" id="KW-1133">Transmembrane helix</keyword>
<evidence type="ECO:0000256" key="7">
    <source>
        <dbReference type="ARBA" id="ARBA00022833"/>
    </source>
</evidence>
<evidence type="ECO:0000256" key="2">
    <source>
        <dbReference type="ARBA" id="ARBA00007362"/>
    </source>
</evidence>
<comment type="subcellular location">
    <subcellularLocation>
        <location evidence="1">Cell membrane</location>
        <topology evidence="1">Multi-pass membrane protein</topology>
    </subcellularLocation>
</comment>
<dbReference type="SUPFAM" id="SSF103481">
    <property type="entry name" value="Multidrug resistance efflux transporter EmrE"/>
    <property type="match status" value="2"/>
</dbReference>
<feature type="coiled-coil region" evidence="11">
    <location>
        <begin position="329"/>
        <end position="397"/>
    </location>
</feature>
<feature type="transmembrane region" description="Helical" evidence="12">
    <location>
        <begin position="105"/>
        <end position="126"/>
    </location>
</feature>
<evidence type="ECO:0000259" key="14">
    <source>
        <dbReference type="Pfam" id="PF01258"/>
    </source>
</evidence>
<evidence type="ECO:0000256" key="11">
    <source>
        <dbReference type="SAM" id="Coils"/>
    </source>
</evidence>
<evidence type="ECO:0000313" key="15">
    <source>
        <dbReference type="EMBL" id="GAA5113492.1"/>
    </source>
</evidence>
<keyword evidence="9 12" id="KW-0472">Membrane</keyword>
<name>A0ABP9NBG7_9PSEU</name>
<evidence type="ECO:0000256" key="1">
    <source>
        <dbReference type="ARBA" id="ARBA00004651"/>
    </source>
</evidence>
<feature type="transmembrane region" description="Helical" evidence="12">
    <location>
        <begin position="46"/>
        <end position="66"/>
    </location>
</feature>
<feature type="domain" description="EamA" evidence="13">
    <location>
        <begin position="161"/>
        <end position="302"/>
    </location>
</feature>
<feature type="domain" description="Zinc finger DksA/TraR C4-type" evidence="14">
    <location>
        <begin position="404"/>
        <end position="435"/>
    </location>
</feature>
<reference evidence="16" key="1">
    <citation type="journal article" date="2019" name="Int. J. Syst. Evol. Microbiol.">
        <title>The Global Catalogue of Microorganisms (GCM) 10K type strain sequencing project: providing services to taxonomists for standard genome sequencing and annotation.</title>
        <authorList>
            <consortium name="The Broad Institute Genomics Platform"/>
            <consortium name="The Broad Institute Genome Sequencing Center for Infectious Disease"/>
            <person name="Wu L."/>
            <person name="Ma J."/>
        </authorList>
    </citation>
    <scope>NUCLEOTIDE SEQUENCE [LARGE SCALE GENOMIC DNA]</scope>
    <source>
        <strain evidence="16">JCM 18302</strain>
    </source>
</reference>
<gene>
    <name evidence="15" type="ORF">GCM10023320_09160</name>
</gene>
<evidence type="ECO:0008006" key="17">
    <source>
        <dbReference type="Google" id="ProtNLM"/>
    </source>
</evidence>
<comment type="caution">
    <text evidence="15">The sequence shown here is derived from an EMBL/GenBank/DDBJ whole genome shotgun (WGS) entry which is preliminary data.</text>
</comment>
<organism evidence="15 16">
    <name type="scientific">Pseudonocardia adelaidensis</name>
    <dbReference type="NCBI Taxonomy" id="648754"/>
    <lineage>
        <taxon>Bacteria</taxon>
        <taxon>Bacillati</taxon>
        <taxon>Actinomycetota</taxon>
        <taxon>Actinomycetes</taxon>
        <taxon>Pseudonocardiales</taxon>
        <taxon>Pseudonocardiaceae</taxon>
        <taxon>Pseudonocardia</taxon>
    </lineage>
</organism>
<dbReference type="PANTHER" id="PTHR42920">
    <property type="entry name" value="OS03G0707200 PROTEIN-RELATED"/>
    <property type="match status" value="1"/>
</dbReference>
<keyword evidence="11" id="KW-0175">Coiled coil</keyword>
<sequence>MAVQAEFTRAPGRARATGLSLTSWVLFASSGPLAKAVMATGWSAAAVTSMRVALAAVLLVPVVAVLRPRALRFGRADLLLLLGYGLLGVAGVQLFFFLAVARVPVGVAMVLVNLAPALVALWVRVVRRTRLPGLVWVGIGLAVAGLALVAEIWRGGRLDLLGVAAGLLAAICSAGYFLLGEHGASRHDPFGLTAAGLAIGAVVLVAVSPPWTLPAGLLTAPVVLGGIRAPVWLVVLALAAVGTALPYLVGLRALRDLPSALACVLALVEPVVAAVLAWLLLGQALTPAQLAGVVVLLSGAVTVQLAGRAPAEPSLPPARSPSMDGPDVVARLTAEREETVGRIAALERQIAGLAEEQALTTHDDEHDPEGVTIASQRAQLQGLLAGARRDLAAVERAVNRLGTGSYGCCVRCGDDIGDARLEALPAAETCIACATSGRRLR</sequence>
<dbReference type="InterPro" id="IPR000620">
    <property type="entry name" value="EamA_dom"/>
</dbReference>
<keyword evidence="5" id="KW-0479">Metal-binding</keyword>
<dbReference type="EMBL" id="BAABJO010000003">
    <property type="protein sequence ID" value="GAA5113492.1"/>
    <property type="molecule type" value="Genomic_DNA"/>
</dbReference>
<dbReference type="Gene3D" id="1.20.120.910">
    <property type="entry name" value="DksA, coiled-coil domain"/>
    <property type="match status" value="1"/>
</dbReference>
<evidence type="ECO:0000256" key="9">
    <source>
        <dbReference type="ARBA" id="ARBA00023136"/>
    </source>
</evidence>
<feature type="transmembrane region" description="Helical" evidence="12">
    <location>
        <begin position="231"/>
        <end position="249"/>
    </location>
</feature>
<feature type="transmembrane region" description="Helical" evidence="12">
    <location>
        <begin position="160"/>
        <end position="179"/>
    </location>
</feature>
<dbReference type="PROSITE" id="PS51128">
    <property type="entry name" value="ZF_DKSA_2"/>
    <property type="match status" value="1"/>
</dbReference>
<proteinExistence type="inferred from homology"/>
<keyword evidence="6" id="KW-0863">Zinc-finger</keyword>
<keyword evidence="7" id="KW-0862">Zinc</keyword>
<evidence type="ECO:0000256" key="8">
    <source>
        <dbReference type="ARBA" id="ARBA00022989"/>
    </source>
</evidence>
<feature type="domain" description="EamA" evidence="13">
    <location>
        <begin position="20"/>
        <end position="149"/>
    </location>
</feature>
<dbReference type="Pfam" id="PF01258">
    <property type="entry name" value="zf-dskA_traR"/>
    <property type="match status" value="1"/>
</dbReference>
<evidence type="ECO:0000256" key="5">
    <source>
        <dbReference type="ARBA" id="ARBA00022723"/>
    </source>
</evidence>
<dbReference type="PANTHER" id="PTHR42920:SF5">
    <property type="entry name" value="EAMA DOMAIN-CONTAINING PROTEIN"/>
    <property type="match status" value="1"/>
</dbReference>
<dbReference type="Proteomes" id="UP001500804">
    <property type="component" value="Unassembled WGS sequence"/>
</dbReference>
<evidence type="ECO:0000256" key="10">
    <source>
        <dbReference type="PROSITE-ProRule" id="PRU00510"/>
    </source>
</evidence>
<keyword evidence="3" id="KW-1003">Cell membrane</keyword>
<accession>A0ABP9NBG7</accession>
<feature type="transmembrane region" description="Helical" evidence="12">
    <location>
        <begin position="191"/>
        <end position="211"/>
    </location>
</feature>
<keyword evidence="16" id="KW-1185">Reference proteome</keyword>
<protein>
    <recommendedName>
        <fullName evidence="17">Threonine/homoserine efflux transporter RhtA</fullName>
    </recommendedName>
</protein>
<feature type="transmembrane region" description="Helical" evidence="12">
    <location>
        <begin position="78"/>
        <end position="99"/>
    </location>
</feature>
<evidence type="ECO:0000259" key="13">
    <source>
        <dbReference type="Pfam" id="PF00892"/>
    </source>
</evidence>
<dbReference type="InterPro" id="IPR051258">
    <property type="entry name" value="Diverse_Substrate_Transporter"/>
</dbReference>
<feature type="transmembrane region" description="Helical" evidence="12">
    <location>
        <begin position="261"/>
        <end position="281"/>
    </location>
</feature>
<keyword evidence="4 12" id="KW-0812">Transmembrane</keyword>
<dbReference type="InterPro" id="IPR037185">
    <property type="entry name" value="EmrE-like"/>
</dbReference>
<dbReference type="SUPFAM" id="SSF57716">
    <property type="entry name" value="Glucocorticoid receptor-like (DNA-binding domain)"/>
    <property type="match status" value="1"/>
</dbReference>
<feature type="transmembrane region" description="Helical" evidence="12">
    <location>
        <begin position="133"/>
        <end position="154"/>
    </location>
</feature>
<dbReference type="Pfam" id="PF00892">
    <property type="entry name" value="EamA"/>
    <property type="match status" value="2"/>
</dbReference>
<feature type="zinc finger region" description="dksA C4-type" evidence="10">
    <location>
        <begin position="409"/>
        <end position="433"/>
    </location>
</feature>
<dbReference type="InterPro" id="IPR000962">
    <property type="entry name" value="Znf_DskA_TraR"/>
</dbReference>
<comment type="similarity">
    <text evidence="2">Belongs to the EamA transporter family.</text>
</comment>
<evidence type="ECO:0000256" key="4">
    <source>
        <dbReference type="ARBA" id="ARBA00022692"/>
    </source>
</evidence>
<dbReference type="RefSeq" id="WP_345603483.1">
    <property type="nucleotide sequence ID" value="NZ_BAABJO010000003.1"/>
</dbReference>
<evidence type="ECO:0000256" key="6">
    <source>
        <dbReference type="ARBA" id="ARBA00022771"/>
    </source>
</evidence>
<evidence type="ECO:0000313" key="16">
    <source>
        <dbReference type="Proteomes" id="UP001500804"/>
    </source>
</evidence>